<dbReference type="AlphaFoldDB" id="A0ABD1I006"/>
<accession>A0ABD1I006</accession>
<evidence type="ECO:0000313" key="1">
    <source>
        <dbReference type="EMBL" id="KAL1562048.1"/>
    </source>
</evidence>
<dbReference type="EMBL" id="JBEAFC010000003">
    <property type="protein sequence ID" value="KAL1562048.1"/>
    <property type="molecule type" value="Genomic_DNA"/>
</dbReference>
<name>A0ABD1I006_SALDI</name>
<sequence>MGENDKEPIMNHFFCGIFLHRLLRFCNSFHFRTEASKILANTRKRAPKTRENSICAAMIIICSIDASL</sequence>
<dbReference type="Proteomes" id="UP001567538">
    <property type="component" value="Unassembled WGS sequence"/>
</dbReference>
<evidence type="ECO:0000313" key="2">
    <source>
        <dbReference type="Proteomes" id="UP001567538"/>
    </source>
</evidence>
<proteinExistence type="predicted"/>
<organism evidence="1 2">
    <name type="scientific">Salvia divinorum</name>
    <name type="common">Maria pastora</name>
    <name type="synonym">Diviner's sage</name>
    <dbReference type="NCBI Taxonomy" id="28513"/>
    <lineage>
        <taxon>Eukaryota</taxon>
        <taxon>Viridiplantae</taxon>
        <taxon>Streptophyta</taxon>
        <taxon>Embryophyta</taxon>
        <taxon>Tracheophyta</taxon>
        <taxon>Spermatophyta</taxon>
        <taxon>Magnoliopsida</taxon>
        <taxon>eudicotyledons</taxon>
        <taxon>Gunneridae</taxon>
        <taxon>Pentapetalae</taxon>
        <taxon>asterids</taxon>
        <taxon>lamiids</taxon>
        <taxon>Lamiales</taxon>
        <taxon>Lamiaceae</taxon>
        <taxon>Nepetoideae</taxon>
        <taxon>Mentheae</taxon>
        <taxon>Salviinae</taxon>
        <taxon>Salvia</taxon>
        <taxon>Salvia subgen. Calosphace</taxon>
    </lineage>
</organism>
<gene>
    <name evidence="1" type="ORF">AAHA92_04671</name>
</gene>
<keyword evidence="2" id="KW-1185">Reference proteome</keyword>
<protein>
    <submittedName>
        <fullName evidence="1">Uncharacterized protein</fullName>
    </submittedName>
</protein>
<comment type="caution">
    <text evidence="1">The sequence shown here is derived from an EMBL/GenBank/DDBJ whole genome shotgun (WGS) entry which is preliminary data.</text>
</comment>
<reference evidence="1 2" key="1">
    <citation type="submission" date="2024-06" db="EMBL/GenBank/DDBJ databases">
        <title>A chromosome level genome sequence of Diviner's sage (Salvia divinorum).</title>
        <authorList>
            <person name="Ford S.A."/>
            <person name="Ro D.-K."/>
            <person name="Ness R.W."/>
            <person name="Phillips M.A."/>
        </authorList>
    </citation>
    <scope>NUCLEOTIDE SEQUENCE [LARGE SCALE GENOMIC DNA]</scope>
    <source>
        <strain evidence="1">SAF-2024a</strain>
        <tissue evidence="1">Leaf</tissue>
    </source>
</reference>